<dbReference type="InterPro" id="IPR002925">
    <property type="entry name" value="Dienelactn_hydro"/>
</dbReference>
<accession>A0A964E076</accession>
<sequence length="246" mass="27283">MRLEADTFTDLPMDDGVMRVHVLRPQGEGRYPAIILYSEIYQVTAPIRRTAAYLASCGFVVGIPEVYHEYEPAGTVLAYDKPGTDRGNELKFAKPVPQYDADCRATLDFLKSHPNSTGALGAFGVCLGGHLAFRAALQPDVQATACFYATDLHTHTLGAGAQDGSLDRAGEITGSLLMVFGRQDPHVPLEGRSMIRNRLEETGVHYEWHEVNAAHAFMRDEGPRYDAELGRFGYDSALRLFREYLR</sequence>
<dbReference type="SUPFAM" id="SSF53474">
    <property type="entry name" value="alpha/beta-Hydrolases"/>
    <property type="match status" value="1"/>
</dbReference>
<reference evidence="2" key="2">
    <citation type="submission" date="2021-01" db="EMBL/GenBank/DDBJ databases">
        <authorList>
            <person name="Mieszkin S."/>
            <person name="Pouder E."/>
            <person name="Alain K."/>
        </authorList>
    </citation>
    <scope>NUCLEOTIDE SEQUENCE</scope>
    <source>
        <strain evidence="2">HW T2.11</strain>
    </source>
</reference>
<dbReference type="AlphaFoldDB" id="A0A964E076"/>
<reference evidence="2" key="1">
    <citation type="journal article" date="2021" name="Microorganisms">
        <title>Acidisoma silvae sp. nov. and Acidisomacellulosilytica sp. nov., Two Acidophilic Bacteria Isolated from Decaying Wood, Hydrolyzing Cellulose and Producing Poly-3-hydroxybutyrate.</title>
        <authorList>
            <person name="Mieszkin S."/>
            <person name="Pouder E."/>
            <person name="Uroz S."/>
            <person name="Simon-Colin C."/>
            <person name="Alain K."/>
        </authorList>
    </citation>
    <scope>NUCLEOTIDE SEQUENCE</scope>
    <source>
        <strain evidence="2">HW T2.11</strain>
    </source>
</reference>
<organism evidence="2 3">
    <name type="scientific">Acidisoma silvae</name>
    <dbReference type="NCBI Taxonomy" id="2802396"/>
    <lineage>
        <taxon>Bacteria</taxon>
        <taxon>Pseudomonadati</taxon>
        <taxon>Pseudomonadota</taxon>
        <taxon>Alphaproteobacteria</taxon>
        <taxon>Acetobacterales</taxon>
        <taxon>Acidocellaceae</taxon>
        <taxon>Acidisoma</taxon>
    </lineage>
</organism>
<dbReference type="PANTHER" id="PTHR47562:SF2">
    <property type="entry name" value="CARBOXYMETHYLENEBUTENOLIDASE-RELATED"/>
    <property type="match status" value="1"/>
</dbReference>
<feature type="domain" description="Dienelactone hydrolase" evidence="1">
    <location>
        <begin position="19"/>
        <end position="244"/>
    </location>
</feature>
<dbReference type="EMBL" id="JAESVB010000006">
    <property type="protein sequence ID" value="MCB8876423.1"/>
    <property type="molecule type" value="Genomic_DNA"/>
</dbReference>
<evidence type="ECO:0000259" key="1">
    <source>
        <dbReference type="Pfam" id="PF01738"/>
    </source>
</evidence>
<comment type="caution">
    <text evidence="2">The sequence shown here is derived from an EMBL/GenBank/DDBJ whole genome shotgun (WGS) entry which is preliminary data.</text>
</comment>
<name>A0A964E076_9PROT</name>
<dbReference type="InterPro" id="IPR029058">
    <property type="entry name" value="AB_hydrolase_fold"/>
</dbReference>
<dbReference type="GO" id="GO:0016787">
    <property type="term" value="F:hydrolase activity"/>
    <property type="evidence" value="ECO:0007669"/>
    <property type="project" value="UniProtKB-KW"/>
</dbReference>
<dbReference type="RefSeq" id="WP_227322079.1">
    <property type="nucleotide sequence ID" value="NZ_JAESVB010000006.1"/>
</dbReference>
<dbReference type="Pfam" id="PF01738">
    <property type="entry name" value="DLH"/>
    <property type="match status" value="1"/>
</dbReference>
<dbReference type="PANTHER" id="PTHR47562">
    <property type="match status" value="1"/>
</dbReference>
<keyword evidence="3" id="KW-1185">Reference proteome</keyword>
<proteinExistence type="predicted"/>
<gene>
    <name evidence="2" type="ORF">ASILVAE211_14610</name>
</gene>
<evidence type="ECO:0000313" key="2">
    <source>
        <dbReference type="EMBL" id="MCB8876423.1"/>
    </source>
</evidence>
<dbReference type="Proteomes" id="UP000708298">
    <property type="component" value="Unassembled WGS sequence"/>
</dbReference>
<dbReference type="Gene3D" id="3.40.50.1820">
    <property type="entry name" value="alpha/beta hydrolase"/>
    <property type="match status" value="1"/>
</dbReference>
<protein>
    <submittedName>
        <fullName evidence="2">Dienelactone hydrolase family protein</fullName>
    </submittedName>
</protein>
<keyword evidence="2" id="KW-0378">Hydrolase</keyword>
<evidence type="ECO:0000313" key="3">
    <source>
        <dbReference type="Proteomes" id="UP000708298"/>
    </source>
</evidence>